<evidence type="ECO:0000259" key="1">
    <source>
        <dbReference type="Pfam" id="PF13966"/>
    </source>
</evidence>
<evidence type="ECO:0000313" key="2">
    <source>
        <dbReference type="EMBL" id="KAK4433283.1"/>
    </source>
</evidence>
<feature type="domain" description="Reverse transcriptase zinc-binding" evidence="1">
    <location>
        <begin position="24"/>
        <end position="92"/>
    </location>
</feature>
<comment type="caution">
    <text evidence="2">The sequence shown here is derived from an EMBL/GenBank/DDBJ whole genome shotgun (WGS) entry which is preliminary data.</text>
</comment>
<reference evidence="2" key="1">
    <citation type="submission" date="2020-06" db="EMBL/GenBank/DDBJ databases">
        <authorList>
            <person name="Li T."/>
            <person name="Hu X."/>
            <person name="Zhang T."/>
            <person name="Song X."/>
            <person name="Zhang H."/>
            <person name="Dai N."/>
            <person name="Sheng W."/>
            <person name="Hou X."/>
            <person name="Wei L."/>
        </authorList>
    </citation>
    <scope>NUCLEOTIDE SEQUENCE</scope>
    <source>
        <strain evidence="2">3651</strain>
        <tissue evidence="2">Leaf</tissue>
    </source>
</reference>
<gene>
    <name evidence="2" type="ORF">Salat_1090600</name>
</gene>
<name>A0AAE1YP12_9LAMI</name>
<dbReference type="Pfam" id="PF13966">
    <property type="entry name" value="zf-RVT"/>
    <property type="match status" value="1"/>
</dbReference>
<proteinExistence type="predicted"/>
<reference evidence="2" key="2">
    <citation type="journal article" date="2024" name="Plant">
        <title>Genomic evolution and insights into agronomic trait innovations of Sesamum species.</title>
        <authorList>
            <person name="Miao H."/>
            <person name="Wang L."/>
            <person name="Qu L."/>
            <person name="Liu H."/>
            <person name="Sun Y."/>
            <person name="Le M."/>
            <person name="Wang Q."/>
            <person name="Wei S."/>
            <person name="Zheng Y."/>
            <person name="Lin W."/>
            <person name="Duan Y."/>
            <person name="Cao H."/>
            <person name="Xiong S."/>
            <person name="Wang X."/>
            <person name="Wei L."/>
            <person name="Li C."/>
            <person name="Ma Q."/>
            <person name="Ju M."/>
            <person name="Zhao R."/>
            <person name="Li G."/>
            <person name="Mu C."/>
            <person name="Tian Q."/>
            <person name="Mei H."/>
            <person name="Zhang T."/>
            <person name="Gao T."/>
            <person name="Zhang H."/>
        </authorList>
    </citation>
    <scope>NUCLEOTIDE SEQUENCE</scope>
    <source>
        <strain evidence="2">3651</strain>
    </source>
</reference>
<evidence type="ECO:0000313" key="3">
    <source>
        <dbReference type="Proteomes" id="UP001293254"/>
    </source>
</evidence>
<dbReference type="InterPro" id="IPR026960">
    <property type="entry name" value="RVT-Znf"/>
</dbReference>
<dbReference type="Proteomes" id="UP001293254">
    <property type="component" value="Unassembled WGS sequence"/>
</dbReference>
<accession>A0AAE1YP12</accession>
<protein>
    <recommendedName>
        <fullName evidence="1">Reverse transcriptase zinc-binding domain-containing protein</fullName>
    </recommendedName>
</protein>
<keyword evidence="3" id="KW-1185">Reference proteome</keyword>
<organism evidence="2 3">
    <name type="scientific">Sesamum alatum</name>
    <dbReference type="NCBI Taxonomy" id="300844"/>
    <lineage>
        <taxon>Eukaryota</taxon>
        <taxon>Viridiplantae</taxon>
        <taxon>Streptophyta</taxon>
        <taxon>Embryophyta</taxon>
        <taxon>Tracheophyta</taxon>
        <taxon>Spermatophyta</taxon>
        <taxon>Magnoliopsida</taxon>
        <taxon>eudicotyledons</taxon>
        <taxon>Gunneridae</taxon>
        <taxon>Pentapetalae</taxon>
        <taxon>asterids</taxon>
        <taxon>lamiids</taxon>
        <taxon>Lamiales</taxon>
        <taxon>Pedaliaceae</taxon>
        <taxon>Sesamum</taxon>
    </lineage>
</organism>
<sequence length="139" mass="16000">MRWVSKLPVPSSSRTFPVLAEGCEQFSKWLWAAFVPPRVRVQVWRFCYEAIPTMINLARKHAGVERNCMLCEAEVETTKHVLLGCLFARMVWALSHIPWGVLHRWNDGAAGWFSTVLRHLEREGTPCYLMLCWALAVGK</sequence>
<dbReference type="EMBL" id="JACGWO010000003">
    <property type="protein sequence ID" value="KAK4433283.1"/>
    <property type="molecule type" value="Genomic_DNA"/>
</dbReference>
<dbReference type="AlphaFoldDB" id="A0AAE1YP12"/>